<reference evidence="1" key="1">
    <citation type="journal article" date="2014" name="Int. J. Syst. Evol. Microbiol.">
        <title>Complete genome sequence of Corynebacterium casei LMG S-19264T (=DSM 44701T), isolated from a smear-ripened cheese.</title>
        <authorList>
            <consortium name="US DOE Joint Genome Institute (JGI-PGF)"/>
            <person name="Walter F."/>
            <person name="Albersmeier A."/>
            <person name="Kalinowski J."/>
            <person name="Ruckert C."/>
        </authorList>
    </citation>
    <scope>NUCLEOTIDE SEQUENCE</scope>
    <source>
        <strain evidence="1">VKM B-2748</strain>
    </source>
</reference>
<evidence type="ECO:0000313" key="2">
    <source>
        <dbReference type="Proteomes" id="UP001143309"/>
    </source>
</evidence>
<evidence type="ECO:0000313" key="1">
    <source>
        <dbReference type="EMBL" id="GLK81071.1"/>
    </source>
</evidence>
<dbReference type="Pfam" id="PF02620">
    <property type="entry name" value="YceD"/>
    <property type="match status" value="1"/>
</dbReference>
<proteinExistence type="predicted"/>
<gene>
    <name evidence="1" type="ORF">GCM10008174_28120</name>
</gene>
<dbReference type="AlphaFoldDB" id="A0A9W6N859"/>
<protein>
    <recommendedName>
        <fullName evidence="3">DUF177 domain-containing protein</fullName>
    </recommendedName>
</protein>
<dbReference type="EMBL" id="BSFL01000003">
    <property type="protein sequence ID" value="GLK81071.1"/>
    <property type="molecule type" value="Genomic_DNA"/>
</dbReference>
<keyword evidence="2" id="KW-1185">Reference proteome</keyword>
<dbReference type="InterPro" id="IPR003772">
    <property type="entry name" value="YceD"/>
</dbReference>
<dbReference type="RefSeq" id="WP_271201540.1">
    <property type="nucleotide sequence ID" value="NZ_BSFL01000003.1"/>
</dbReference>
<comment type="caution">
    <text evidence="1">The sequence shown here is derived from an EMBL/GenBank/DDBJ whole genome shotgun (WGS) entry which is preliminary data.</text>
</comment>
<organism evidence="1 2">
    <name type="scientific">Methylopila turkensis</name>
    <dbReference type="NCBI Taxonomy" id="1437816"/>
    <lineage>
        <taxon>Bacteria</taxon>
        <taxon>Pseudomonadati</taxon>
        <taxon>Pseudomonadota</taxon>
        <taxon>Alphaproteobacteria</taxon>
        <taxon>Hyphomicrobiales</taxon>
        <taxon>Methylopilaceae</taxon>
        <taxon>Methylopila</taxon>
    </lineage>
</organism>
<dbReference type="Proteomes" id="UP001143309">
    <property type="component" value="Unassembled WGS sequence"/>
</dbReference>
<sequence>MSANPLSRPIRVETLPPEGLEIEVVATEEERAALAAENDIPSIERLVAHLRLRPVAADGVAVGGRLTAALTRICVVTLEPFETTVDEPIDLRFAPESHLPQPHPGEEVEIGANDPPDPYVNGEIDLGAVVAEFFVLGLDPHPRKPGATFALDAGAGDAASPFAALSRLKPADKGD</sequence>
<accession>A0A9W6N859</accession>
<reference evidence="1" key="2">
    <citation type="submission" date="2023-01" db="EMBL/GenBank/DDBJ databases">
        <authorList>
            <person name="Sun Q."/>
            <person name="Evtushenko L."/>
        </authorList>
    </citation>
    <scope>NUCLEOTIDE SEQUENCE</scope>
    <source>
        <strain evidence="1">VKM B-2748</strain>
    </source>
</reference>
<name>A0A9W6N859_9HYPH</name>
<evidence type="ECO:0008006" key="3">
    <source>
        <dbReference type="Google" id="ProtNLM"/>
    </source>
</evidence>